<reference evidence="2" key="1">
    <citation type="journal article" date="2000" name="Appl. Environ. Microbiol.">
        <title>Complete nucleotide sequence of ubiquitous plasmid pEA29 from Erwinia amylovora strain Ea88: gene organization and intraspecies variation.</title>
        <authorList>
            <person name="McGhee G.C."/>
            <person name="Jones A.L."/>
        </authorList>
    </citation>
    <scope>NUCLEOTIDE SEQUENCE</scope>
    <source>
        <strain evidence="2">Ea88</strain>
        <plasmid evidence="2">pEA29</plasmid>
    </source>
</reference>
<name>Q9F810_ERWAM</name>
<dbReference type="InterPro" id="IPR029060">
    <property type="entry name" value="PIN-like_dom_sf"/>
</dbReference>
<sequence length="140" mass="15757">MDLLLDTNILLFMAYEPERLAENVVALLEDADLTPCFSAASIWEVVIKSGLNKPDFDVDPEEFRNGLFNAGLLEIPVKSEHTLIVADLPEKRHKDPFDRLTVAQAKHNKVPLITSDSKLIEFVSDYITIIPNKYGLPPPR</sequence>
<dbReference type="Pfam" id="PF01850">
    <property type="entry name" value="PIN"/>
    <property type="match status" value="1"/>
</dbReference>
<dbReference type="InterPro" id="IPR041705">
    <property type="entry name" value="PIN_Sll0205"/>
</dbReference>
<dbReference type="SUPFAM" id="SSF88723">
    <property type="entry name" value="PIN domain-like"/>
    <property type="match status" value="1"/>
</dbReference>
<keyword evidence="2" id="KW-0614">Plasmid</keyword>
<dbReference type="GeneID" id="302755097"/>
<dbReference type="EMBL" id="AF264948">
    <property type="protein sequence ID" value="AAG31054.1"/>
    <property type="molecule type" value="Genomic_DNA"/>
</dbReference>
<feature type="domain" description="PIN" evidence="1">
    <location>
        <begin position="4"/>
        <end position="120"/>
    </location>
</feature>
<dbReference type="Gene3D" id="3.40.50.1010">
    <property type="entry name" value="5'-nuclease"/>
    <property type="match status" value="1"/>
</dbReference>
<dbReference type="PANTHER" id="PTHR36173:SF2">
    <property type="entry name" value="RIBONUCLEASE VAPC16"/>
    <property type="match status" value="1"/>
</dbReference>
<organism evidence="2">
    <name type="scientific">Erwinia amylovora</name>
    <name type="common">Fire blight bacteria</name>
    <dbReference type="NCBI Taxonomy" id="552"/>
    <lineage>
        <taxon>Bacteria</taxon>
        <taxon>Pseudomonadati</taxon>
        <taxon>Pseudomonadota</taxon>
        <taxon>Gammaproteobacteria</taxon>
        <taxon>Enterobacterales</taxon>
        <taxon>Erwiniaceae</taxon>
        <taxon>Erwinia</taxon>
    </lineage>
</organism>
<geneLocation type="plasmid" evidence="2">
    <name>pEA29</name>
</geneLocation>
<evidence type="ECO:0000259" key="1">
    <source>
        <dbReference type="Pfam" id="PF01850"/>
    </source>
</evidence>
<accession>Q9F810</accession>
<dbReference type="InterPro" id="IPR052919">
    <property type="entry name" value="TA_system_RNase"/>
</dbReference>
<evidence type="ECO:0000313" key="2">
    <source>
        <dbReference type="EMBL" id="AAG31054.1"/>
    </source>
</evidence>
<dbReference type="InterPro" id="IPR002716">
    <property type="entry name" value="PIN_dom"/>
</dbReference>
<protein>
    <recommendedName>
        <fullName evidence="1">PIN domain-containing protein</fullName>
    </recommendedName>
</protein>
<dbReference type="RefSeq" id="WP_011167235.1">
    <property type="nucleotide sequence ID" value="NC_005706.1"/>
</dbReference>
<proteinExistence type="predicted"/>
<dbReference type="PANTHER" id="PTHR36173">
    <property type="entry name" value="RIBONUCLEASE VAPC16-RELATED"/>
    <property type="match status" value="1"/>
</dbReference>
<dbReference type="AlphaFoldDB" id="Q9F810"/>
<dbReference type="CDD" id="cd09872">
    <property type="entry name" value="PIN_Sll0205-like"/>
    <property type="match status" value="1"/>
</dbReference>